<reference evidence="1" key="1">
    <citation type="submission" date="2021-02" db="EMBL/GenBank/DDBJ databases">
        <authorList>
            <consortium name="DOE Joint Genome Institute"/>
            <person name="Ahrendt S."/>
            <person name="Looney B.P."/>
            <person name="Miyauchi S."/>
            <person name="Morin E."/>
            <person name="Drula E."/>
            <person name="Courty P.E."/>
            <person name="Chicoki N."/>
            <person name="Fauchery L."/>
            <person name="Kohler A."/>
            <person name="Kuo A."/>
            <person name="Labutti K."/>
            <person name="Pangilinan J."/>
            <person name="Lipzen A."/>
            <person name="Riley R."/>
            <person name="Andreopoulos W."/>
            <person name="He G."/>
            <person name="Johnson J."/>
            <person name="Barry K.W."/>
            <person name="Grigoriev I.V."/>
            <person name="Nagy L."/>
            <person name="Hibbett D."/>
            <person name="Henrissat B."/>
            <person name="Matheny P.B."/>
            <person name="Labbe J."/>
            <person name="Martin F."/>
        </authorList>
    </citation>
    <scope>NUCLEOTIDE SEQUENCE</scope>
    <source>
        <strain evidence="1">FP105234-sp</strain>
    </source>
</reference>
<keyword evidence="2" id="KW-1185">Reference proteome</keyword>
<protein>
    <submittedName>
        <fullName evidence="1">Metallo-hydrolase/oxidoreductase</fullName>
    </submittedName>
</protein>
<reference evidence="1" key="2">
    <citation type="journal article" date="2022" name="New Phytol.">
        <title>Evolutionary transition to the ectomycorrhizal habit in the genomes of a hyperdiverse lineage of mushroom-forming fungi.</title>
        <authorList>
            <person name="Looney B."/>
            <person name="Miyauchi S."/>
            <person name="Morin E."/>
            <person name="Drula E."/>
            <person name="Courty P.E."/>
            <person name="Kohler A."/>
            <person name="Kuo A."/>
            <person name="LaButti K."/>
            <person name="Pangilinan J."/>
            <person name="Lipzen A."/>
            <person name="Riley R."/>
            <person name="Andreopoulos W."/>
            <person name="He G."/>
            <person name="Johnson J."/>
            <person name="Nolan M."/>
            <person name="Tritt A."/>
            <person name="Barry K.W."/>
            <person name="Grigoriev I.V."/>
            <person name="Nagy L.G."/>
            <person name="Hibbett D."/>
            <person name="Henrissat B."/>
            <person name="Matheny P.B."/>
            <person name="Labbe J."/>
            <person name="Martin F.M."/>
        </authorList>
    </citation>
    <scope>NUCLEOTIDE SEQUENCE</scope>
    <source>
        <strain evidence="1">FP105234-sp</strain>
    </source>
</reference>
<accession>A0ACB8S5J2</accession>
<dbReference type="EMBL" id="MU275853">
    <property type="protein sequence ID" value="KAI0051310.1"/>
    <property type="molecule type" value="Genomic_DNA"/>
</dbReference>
<sequence>MLSASLPPPRPHQAYAIISALEAGRLQLPGALFVDPPPAASWQVPALSFFLRHSVSKATLVFDLGLPSTVREFPPAIKDILKYFEPLITHTAASSLEAGGLDPSTVDQVCCSHVHFDHIGDPAPFTGAEFLVGAGARALLEHAYPDDPQSKIPAGHFPLARTTFLDSADWVPVGPFPRALDLYNDGSVFIVDAPGHMPGHVNLLARTSSDGAWVYLAGDSSHDWSILTGKAKIAHYHVPGTDTHFCAHEDVEQAEEHIGRIRELRALPRVQVLLAHDGPWYNENRGGAAFFPGHLPPL</sequence>
<evidence type="ECO:0000313" key="1">
    <source>
        <dbReference type="EMBL" id="KAI0051310.1"/>
    </source>
</evidence>
<name>A0ACB8S5J2_9AGAM</name>
<dbReference type="Proteomes" id="UP000814033">
    <property type="component" value="Unassembled WGS sequence"/>
</dbReference>
<evidence type="ECO:0000313" key="2">
    <source>
        <dbReference type="Proteomes" id="UP000814033"/>
    </source>
</evidence>
<gene>
    <name evidence="1" type="ORF">FA95DRAFT_1602781</name>
</gene>
<proteinExistence type="predicted"/>
<organism evidence="1 2">
    <name type="scientific">Auriscalpium vulgare</name>
    <dbReference type="NCBI Taxonomy" id="40419"/>
    <lineage>
        <taxon>Eukaryota</taxon>
        <taxon>Fungi</taxon>
        <taxon>Dikarya</taxon>
        <taxon>Basidiomycota</taxon>
        <taxon>Agaricomycotina</taxon>
        <taxon>Agaricomycetes</taxon>
        <taxon>Russulales</taxon>
        <taxon>Auriscalpiaceae</taxon>
        <taxon>Auriscalpium</taxon>
    </lineage>
</organism>
<comment type="caution">
    <text evidence="1">The sequence shown here is derived from an EMBL/GenBank/DDBJ whole genome shotgun (WGS) entry which is preliminary data.</text>
</comment>